<dbReference type="EMBL" id="JBFOLK010000012">
    <property type="protein sequence ID" value="KAL2471140.1"/>
    <property type="molecule type" value="Genomic_DNA"/>
</dbReference>
<proteinExistence type="predicted"/>
<dbReference type="Proteomes" id="UP001604336">
    <property type="component" value="Unassembled WGS sequence"/>
</dbReference>
<name>A0ABD1Q4N5_9LAMI</name>
<keyword evidence="3" id="KW-1185">Reference proteome</keyword>
<comment type="caution">
    <text evidence="2">The sequence shown here is derived from an EMBL/GenBank/DDBJ whole genome shotgun (WGS) entry which is preliminary data.</text>
</comment>
<evidence type="ECO:0000313" key="2">
    <source>
        <dbReference type="EMBL" id="KAL2471140.1"/>
    </source>
</evidence>
<evidence type="ECO:0000259" key="1">
    <source>
        <dbReference type="Pfam" id="PF03108"/>
    </source>
</evidence>
<gene>
    <name evidence="2" type="ORF">Adt_39276</name>
</gene>
<reference evidence="3" key="1">
    <citation type="submission" date="2024-07" db="EMBL/GenBank/DDBJ databases">
        <title>Two chromosome-level genome assemblies of Korean endemic species Abeliophyllum distichum and Forsythia ovata (Oleaceae).</title>
        <authorList>
            <person name="Jang H."/>
        </authorList>
    </citation>
    <scope>NUCLEOTIDE SEQUENCE [LARGE SCALE GENOMIC DNA]</scope>
</reference>
<protein>
    <recommendedName>
        <fullName evidence="1">Transposase MuDR plant domain-containing protein</fullName>
    </recommendedName>
</protein>
<dbReference type="Pfam" id="PF03108">
    <property type="entry name" value="DBD_Tnp_Mut"/>
    <property type="match status" value="1"/>
</dbReference>
<accession>A0ABD1Q4N5</accession>
<dbReference type="AlphaFoldDB" id="A0ABD1Q4N5"/>
<feature type="domain" description="Transposase MuDR plant" evidence="1">
    <location>
        <begin position="98"/>
        <end position="150"/>
    </location>
</feature>
<evidence type="ECO:0000313" key="3">
    <source>
        <dbReference type="Proteomes" id="UP001604336"/>
    </source>
</evidence>
<dbReference type="InterPro" id="IPR004332">
    <property type="entry name" value="Transposase_MuDR"/>
</dbReference>
<sequence length="174" mass="20313">MYAVRICEADNEEDEVVISCLHFFESKDDVNDGEFEFDKNAPERMTVGLNLDYIIEEAHLASVDVEIKSDETYYTLSSEEKNCRFTNFVPEKELFDPKFKVGKMFKDIESFRKVVRNHRVVSRCNFTFRPNDDRRVQAICKLGCKWRVWAPLNKKLDCMQVKSTIPPTHASEIG</sequence>
<organism evidence="2 3">
    <name type="scientific">Abeliophyllum distichum</name>
    <dbReference type="NCBI Taxonomy" id="126358"/>
    <lineage>
        <taxon>Eukaryota</taxon>
        <taxon>Viridiplantae</taxon>
        <taxon>Streptophyta</taxon>
        <taxon>Embryophyta</taxon>
        <taxon>Tracheophyta</taxon>
        <taxon>Spermatophyta</taxon>
        <taxon>Magnoliopsida</taxon>
        <taxon>eudicotyledons</taxon>
        <taxon>Gunneridae</taxon>
        <taxon>Pentapetalae</taxon>
        <taxon>asterids</taxon>
        <taxon>lamiids</taxon>
        <taxon>Lamiales</taxon>
        <taxon>Oleaceae</taxon>
        <taxon>Forsythieae</taxon>
        <taxon>Abeliophyllum</taxon>
    </lineage>
</organism>